<name>A0A1J0ACN8_9CYAN</name>
<dbReference type="GO" id="GO:0005524">
    <property type="term" value="F:ATP binding"/>
    <property type="evidence" value="ECO:0007669"/>
    <property type="project" value="InterPro"/>
</dbReference>
<dbReference type="InterPro" id="IPR014001">
    <property type="entry name" value="Helicase_ATP-bd"/>
</dbReference>
<accession>A0A1J0ACN8</accession>
<evidence type="ECO:0000256" key="1">
    <source>
        <dbReference type="ARBA" id="ARBA00006847"/>
    </source>
</evidence>
<dbReference type="GO" id="GO:0051607">
    <property type="term" value="P:defense response to virus"/>
    <property type="evidence" value="ECO:0007669"/>
    <property type="project" value="UniProtKB-KW"/>
</dbReference>
<evidence type="ECO:0000256" key="5">
    <source>
        <dbReference type="ARBA" id="ARBA00023118"/>
    </source>
</evidence>
<comment type="similarity">
    <text evidence="1">In the N-terminal section; belongs to the CRISPR-associated nuclease Cas3-HD family.</text>
</comment>
<dbReference type="InterPro" id="IPR011545">
    <property type="entry name" value="DEAD/DEAH_box_helicase_dom"/>
</dbReference>
<dbReference type="Gene3D" id="1.10.3210.30">
    <property type="match status" value="1"/>
</dbReference>
<keyword evidence="3" id="KW-0479">Metal-binding</keyword>
<evidence type="ECO:0000256" key="2">
    <source>
        <dbReference type="ARBA" id="ARBA00009046"/>
    </source>
</evidence>
<dbReference type="STRING" id="1188229.GlitD10_1362"/>
<keyword evidence="5" id="KW-0051">Antiviral defense</keyword>
<feature type="domain" description="HD Cas3-type" evidence="6">
    <location>
        <begin position="3"/>
        <end position="163"/>
    </location>
</feature>
<dbReference type="Gene3D" id="3.40.50.300">
    <property type="entry name" value="P-loop containing nucleotide triphosphate hydrolases"/>
    <property type="match status" value="1"/>
</dbReference>
<dbReference type="GO" id="GO:0003676">
    <property type="term" value="F:nucleic acid binding"/>
    <property type="evidence" value="ECO:0007669"/>
    <property type="project" value="InterPro"/>
</dbReference>
<dbReference type="InterPro" id="IPR038257">
    <property type="entry name" value="CRISPR-assoc_Cas3_HD_sf"/>
</dbReference>
<dbReference type="Pfam" id="PF18019">
    <property type="entry name" value="Cas3_HD"/>
    <property type="match status" value="1"/>
</dbReference>
<evidence type="ECO:0000256" key="3">
    <source>
        <dbReference type="ARBA" id="ARBA00022723"/>
    </source>
</evidence>
<evidence type="ECO:0000313" key="7">
    <source>
        <dbReference type="EMBL" id="APB33683.1"/>
    </source>
</evidence>
<dbReference type="SUPFAM" id="SSF52540">
    <property type="entry name" value="P-loop containing nucleoside triphosphate hydrolases"/>
    <property type="match status" value="1"/>
</dbReference>
<gene>
    <name evidence="7" type="ORF">GlitD10_1362</name>
</gene>
<dbReference type="KEGG" id="glt:GlitD10_1362"/>
<keyword evidence="4" id="KW-0378">Hydrolase</keyword>
<dbReference type="Proteomes" id="UP000180235">
    <property type="component" value="Chromosome"/>
</dbReference>
<dbReference type="RefSeq" id="WP_071454231.1">
    <property type="nucleotide sequence ID" value="NZ_CP017675.1"/>
</dbReference>
<dbReference type="EMBL" id="CP017675">
    <property type="protein sequence ID" value="APB33683.1"/>
    <property type="molecule type" value="Genomic_DNA"/>
</dbReference>
<protein>
    <submittedName>
        <fullName evidence="7">CRISPR-associated helicase Cas3 domain protein</fullName>
    </submittedName>
</protein>
<dbReference type="Pfam" id="PF00270">
    <property type="entry name" value="DEAD"/>
    <property type="match status" value="1"/>
</dbReference>
<dbReference type="SMART" id="SM00487">
    <property type="entry name" value="DEXDc"/>
    <property type="match status" value="1"/>
</dbReference>
<dbReference type="GO" id="GO:0046872">
    <property type="term" value="F:metal ion binding"/>
    <property type="evidence" value="ECO:0007669"/>
    <property type="project" value="UniProtKB-KW"/>
</dbReference>
<keyword evidence="8" id="KW-1185">Reference proteome</keyword>
<evidence type="ECO:0000313" key="8">
    <source>
        <dbReference type="Proteomes" id="UP000180235"/>
    </source>
</evidence>
<dbReference type="CDD" id="cd17930">
    <property type="entry name" value="DEXHc_cas3"/>
    <property type="match status" value="1"/>
</dbReference>
<sequence length="449" mass="50897">MKYARNGQELRTHLVGTATKTASRMPDKWKNIGYYAGLWHDLGKYTDEWQTYLQKSIAGEKPHRVPHSPQGAKLALSFSKRFGQIPTLTFVIAGHHGGLKDISNYQGDEFKDKAKNWEKAKNEAIKEIEDFMPSKLPEFDVRGTSKEFAIRMLFGCLVDADRIDAAIAIENAPPDIDEASILSGLFTCFNPRHRNPSGALSSIRLEFRNDCIAKAQRPCGIFRLTGPTGIGKTLSSLEWAIAHCQANSSLTGILYVAPLRSIIDQTWQVYSESLSVNVLAHHSDFQPNQEEASDYKLTTERWNVPVICTSGVQFYESLFARTPAQCRKLSHLMNRCILIDEAQTIPLEYAKPILDVLRCLVQDWGCSVLLMSATQPTFKNIDPYFDNSSIDIIPDDKINYYFDATRRVSYQISSEQWHWQDIADRLNNTNYHQSLTIVNTTKLAKECFI</sequence>
<proteinExistence type="inferred from homology"/>
<dbReference type="InterPro" id="IPR006483">
    <property type="entry name" value="CRISPR-assoc_Cas3_HD"/>
</dbReference>
<dbReference type="GO" id="GO:0016787">
    <property type="term" value="F:hydrolase activity"/>
    <property type="evidence" value="ECO:0007669"/>
    <property type="project" value="UniProtKB-KW"/>
</dbReference>
<comment type="similarity">
    <text evidence="2">In the central section; belongs to the CRISPR-associated helicase Cas3 family.</text>
</comment>
<dbReference type="CDD" id="cd09641">
    <property type="entry name" value="Cas3''_I"/>
    <property type="match status" value="1"/>
</dbReference>
<dbReference type="OrthoDB" id="9810236at2"/>
<evidence type="ECO:0000259" key="6">
    <source>
        <dbReference type="PROSITE" id="PS51643"/>
    </source>
</evidence>
<dbReference type="AlphaFoldDB" id="A0A1J0ACN8"/>
<organism evidence="7 8">
    <name type="scientific">Gloeomargarita lithophora Alchichica-D10</name>
    <dbReference type="NCBI Taxonomy" id="1188229"/>
    <lineage>
        <taxon>Bacteria</taxon>
        <taxon>Bacillati</taxon>
        <taxon>Cyanobacteriota</taxon>
        <taxon>Cyanophyceae</taxon>
        <taxon>Gloeomargaritales</taxon>
        <taxon>Gloeomargaritaceae</taxon>
        <taxon>Gloeomargarita</taxon>
    </lineage>
</organism>
<dbReference type="PROSITE" id="PS51643">
    <property type="entry name" value="HD_CAS3"/>
    <property type="match status" value="1"/>
</dbReference>
<dbReference type="InterPro" id="IPR027417">
    <property type="entry name" value="P-loop_NTPase"/>
</dbReference>
<evidence type="ECO:0000256" key="4">
    <source>
        <dbReference type="ARBA" id="ARBA00022801"/>
    </source>
</evidence>
<dbReference type="SUPFAM" id="SSF109604">
    <property type="entry name" value="HD-domain/PDEase-like"/>
    <property type="match status" value="1"/>
</dbReference>
<dbReference type="NCBIfam" id="TIGR01596">
    <property type="entry name" value="cas3_HD"/>
    <property type="match status" value="1"/>
</dbReference>
<reference evidence="7 8" key="1">
    <citation type="submission" date="2016-10" db="EMBL/GenBank/DDBJ databases">
        <title>Description of Gloeomargarita lithophora gen. nov., sp. nov., a thylakoid-bearing basal-branching cyanobacterium with intracellular carbonates, and proposal for Gloeomargaritales ord. nov.</title>
        <authorList>
            <person name="Moreira D."/>
            <person name="Tavera R."/>
            <person name="Benzerara K."/>
            <person name="Skouri-Panet F."/>
            <person name="Couradeau E."/>
            <person name="Gerard E."/>
            <person name="Loussert C."/>
            <person name="Novelo E."/>
            <person name="Zivanovic Y."/>
            <person name="Lopez-Garcia P."/>
        </authorList>
    </citation>
    <scope>NUCLEOTIDE SEQUENCE [LARGE SCALE GENOMIC DNA]</scope>
    <source>
        <strain evidence="7 8">D10</strain>
    </source>
</reference>